<feature type="region of interest" description="Disordered" evidence="1">
    <location>
        <begin position="358"/>
        <end position="379"/>
    </location>
</feature>
<feature type="region of interest" description="Disordered" evidence="1">
    <location>
        <begin position="219"/>
        <end position="244"/>
    </location>
</feature>
<sequence>MQAETTTLEDLRNKMLHILEQICSRQAIVTPQLPDHFSEGASNDVEGSTLGLPSEMTPDECLAYGTSDLAAQESTLQRSCAYDIVSALQGTCRKLEVLTLYKDQHANTDSMRTRMRHTIDNVVDTRTEELTLYNYNCSMLVKLDAIQKGDSELPSLSGKDTAQKDISTKRRITKLPEFRLGLDEKEDLEDLEELPSTTQMTQREVRWSRSVWDDLVEITKRDKKQNHDPAQPAPPQTSGKKCDAKHDQRFYKADNKGLLWTMGSKKGTRKHTPAEMKDFEEEGDRISWTQQQVEVYCWMEEFKRKHAEFHRIIRYFRRMESAWRVVADDPREPVKTTRKSNFKWAEKLGIKRADVAYGMTKAGTERSKPADTKGKGKQR</sequence>
<reference evidence="2 3" key="1">
    <citation type="submission" date="2024-05" db="EMBL/GenBank/DDBJ databases">
        <title>A draft genome resource for the thread blight pathogen Marasmius tenuissimus strain MS-2.</title>
        <authorList>
            <person name="Yulfo-Soto G.E."/>
            <person name="Baruah I.K."/>
            <person name="Amoako-Attah I."/>
            <person name="Bukari Y."/>
            <person name="Meinhardt L.W."/>
            <person name="Bailey B.A."/>
            <person name="Cohen S.P."/>
        </authorList>
    </citation>
    <scope>NUCLEOTIDE SEQUENCE [LARGE SCALE GENOMIC DNA]</scope>
    <source>
        <strain evidence="2 3">MS-2</strain>
    </source>
</reference>
<keyword evidence="3" id="KW-1185">Reference proteome</keyword>
<protein>
    <submittedName>
        <fullName evidence="2">Uncharacterized protein</fullName>
    </submittedName>
</protein>
<dbReference type="EMBL" id="JBBXMP010000152">
    <property type="protein sequence ID" value="KAL0060994.1"/>
    <property type="molecule type" value="Genomic_DNA"/>
</dbReference>
<evidence type="ECO:0000313" key="3">
    <source>
        <dbReference type="Proteomes" id="UP001437256"/>
    </source>
</evidence>
<gene>
    <name evidence="2" type="ORF">AAF712_012194</name>
</gene>
<dbReference type="Proteomes" id="UP001437256">
    <property type="component" value="Unassembled WGS sequence"/>
</dbReference>
<proteinExistence type="predicted"/>
<organism evidence="2 3">
    <name type="scientific">Marasmius tenuissimus</name>
    <dbReference type="NCBI Taxonomy" id="585030"/>
    <lineage>
        <taxon>Eukaryota</taxon>
        <taxon>Fungi</taxon>
        <taxon>Dikarya</taxon>
        <taxon>Basidiomycota</taxon>
        <taxon>Agaricomycotina</taxon>
        <taxon>Agaricomycetes</taxon>
        <taxon>Agaricomycetidae</taxon>
        <taxon>Agaricales</taxon>
        <taxon>Marasmiineae</taxon>
        <taxon>Marasmiaceae</taxon>
        <taxon>Marasmius</taxon>
    </lineage>
</organism>
<accession>A0ABR2ZIG2</accession>
<feature type="compositionally biased region" description="Basic and acidic residues" evidence="1">
    <location>
        <begin position="363"/>
        <end position="379"/>
    </location>
</feature>
<comment type="caution">
    <text evidence="2">The sequence shown here is derived from an EMBL/GenBank/DDBJ whole genome shotgun (WGS) entry which is preliminary data.</text>
</comment>
<evidence type="ECO:0000313" key="2">
    <source>
        <dbReference type="EMBL" id="KAL0060994.1"/>
    </source>
</evidence>
<evidence type="ECO:0000256" key="1">
    <source>
        <dbReference type="SAM" id="MobiDB-lite"/>
    </source>
</evidence>
<name>A0ABR2ZIG2_9AGAR</name>